<comment type="caution">
    <text evidence="1">The sequence shown here is derived from an EMBL/GenBank/DDBJ whole genome shotgun (WGS) entry which is preliminary data.</text>
</comment>
<evidence type="ECO:0000313" key="1">
    <source>
        <dbReference type="EMBL" id="CAD8215582.1"/>
    </source>
</evidence>
<dbReference type="AlphaFoldDB" id="A0A8S1YRZ4"/>
<protein>
    <submittedName>
        <fullName evidence="1">Uncharacterized protein</fullName>
    </submittedName>
</protein>
<keyword evidence="2" id="KW-1185">Reference proteome</keyword>
<name>A0A8S1YRZ4_PAROT</name>
<organism evidence="1 2">
    <name type="scientific">Paramecium octaurelia</name>
    <dbReference type="NCBI Taxonomy" id="43137"/>
    <lineage>
        <taxon>Eukaryota</taxon>
        <taxon>Sar</taxon>
        <taxon>Alveolata</taxon>
        <taxon>Ciliophora</taxon>
        <taxon>Intramacronucleata</taxon>
        <taxon>Oligohymenophorea</taxon>
        <taxon>Peniculida</taxon>
        <taxon>Parameciidae</taxon>
        <taxon>Paramecium</taxon>
    </lineage>
</organism>
<proteinExistence type="predicted"/>
<gene>
    <name evidence="1" type="ORF">POCTA_138.1.T3340003</name>
</gene>
<dbReference type="Proteomes" id="UP000683925">
    <property type="component" value="Unassembled WGS sequence"/>
</dbReference>
<accession>A0A8S1YRZ4</accession>
<evidence type="ECO:0000313" key="2">
    <source>
        <dbReference type="Proteomes" id="UP000683925"/>
    </source>
</evidence>
<sequence length="97" mass="10901">MDLNLNLQQSFKNAVILPLMNDTATKCEQCLIQSNKIYYSSDSYIGCYDTGVENCDYSCLACISGNANSFTLCFHMGSSNMLLYNNTRQCLFGYLDD</sequence>
<reference evidence="1" key="1">
    <citation type="submission" date="2021-01" db="EMBL/GenBank/DDBJ databases">
        <authorList>
            <consortium name="Genoscope - CEA"/>
            <person name="William W."/>
        </authorList>
    </citation>
    <scope>NUCLEOTIDE SEQUENCE</scope>
</reference>
<dbReference type="EMBL" id="CAJJDP010000338">
    <property type="protein sequence ID" value="CAD8215582.1"/>
    <property type="molecule type" value="Genomic_DNA"/>
</dbReference>